<comment type="caution">
    <text evidence="3">The sequence shown here is derived from an EMBL/GenBank/DDBJ whole genome shotgun (WGS) entry which is preliminary data.</text>
</comment>
<dbReference type="GO" id="GO:0008168">
    <property type="term" value="F:methyltransferase activity"/>
    <property type="evidence" value="ECO:0007669"/>
    <property type="project" value="UniProtKB-KW"/>
</dbReference>
<dbReference type="GeneID" id="92802950"/>
<dbReference type="EMBL" id="LJKE01000044">
    <property type="protein sequence ID" value="KZD66230.1"/>
    <property type="molecule type" value="Genomic_DNA"/>
</dbReference>
<organism evidence="3 4">
    <name type="scientific">Bacillus cereus</name>
    <dbReference type="NCBI Taxonomy" id="1396"/>
    <lineage>
        <taxon>Bacteria</taxon>
        <taxon>Bacillati</taxon>
        <taxon>Bacillota</taxon>
        <taxon>Bacilli</taxon>
        <taxon>Bacillales</taxon>
        <taxon>Bacillaceae</taxon>
        <taxon>Bacillus</taxon>
        <taxon>Bacillus cereus group</taxon>
    </lineage>
</organism>
<keyword evidence="1 3" id="KW-0489">Methyltransferase</keyword>
<dbReference type="AlphaFoldDB" id="A0A161T5U8"/>
<gene>
    <name evidence="3" type="ORF">B4088_2633</name>
</gene>
<accession>A0A161T5U8</accession>
<dbReference type="Gene3D" id="3.40.50.150">
    <property type="entry name" value="Vaccinia Virus protein VP39"/>
    <property type="match status" value="1"/>
</dbReference>
<evidence type="ECO:0000313" key="3">
    <source>
        <dbReference type="EMBL" id="KZD66230.1"/>
    </source>
</evidence>
<dbReference type="PATRIC" id="fig|1396.535.peg.2171"/>
<dbReference type="Pfam" id="PF04072">
    <property type="entry name" value="LCM"/>
    <property type="match status" value="1"/>
</dbReference>
<evidence type="ECO:0000313" key="4">
    <source>
        <dbReference type="Proteomes" id="UP000076482"/>
    </source>
</evidence>
<evidence type="ECO:0000256" key="1">
    <source>
        <dbReference type="ARBA" id="ARBA00022603"/>
    </source>
</evidence>
<protein>
    <submittedName>
        <fullName evidence="3">O-methyltransferase domain protein</fullName>
    </submittedName>
</protein>
<proteinExistence type="predicted"/>
<dbReference type="SUPFAM" id="SSF53335">
    <property type="entry name" value="S-adenosyl-L-methionine-dependent methyltransferases"/>
    <property type="match status" value="1"/>
</dbReference>
<dbReference type="InterPro" id="IPR029063">
    <property type="entry name" value="SAM-dependent_MTases_sf"/>
</dbReference>
<dbReference type="PANTHER" id="PTHR43619">
    <property type="entry name" value="S-ADENOSYL-L-METHIONINE-DEPENDENT METHYLTRANSFERASE YKTD-RELATED"/>
    <property type="match status" value="1"/>
</dbReference>
<dbReference type="InterPro" id="IPR007213">
    <property type="entry name" value="Ppm1/Ppm2/Tcmp"/>
</dbReference>
<name>A0A161T5U8_BACCE</name>
<dbReference type="Proteomes" id="UP000076482">
    <property type="component" value="Unassembled WGS sequence"/>
</dbReference>
<sequence>MVKEIDIHSVQGTMLIPLWGRAYGSESNKDILDDPEAIRIIKECDFDFSTIANTFGEYGCITYITRARKIDDTIKKFIIKHPNATIVNIGSGLDTTFSRIDNGTIHWYNLDLPDAISFRKTLIEDTPRNMSVAKSFFDTSWFDDIKYNPNDGILFISAGVFYYFKEEDLKKIIVAMSKRFPGGELYFDAESKFALNLSNATVKKSGNNGALMYFYINNPKTLEKWSSNIKVLSCSPFFKNIPTNKDWDGSTRIMMRIVNLIKMLKFVHVRFNRK</sequence>
<reference evidence="3 4" key="1">
    <citation type="submission" date="2015-09" db="EMBL/GenBank/DDBJ databases">
        <title>Bacillus cereus food isolates.</title>
        <authorList>
            <person name="Boekhorst J."/>
        </authorList>
    </citation>
    <scope>NUCLEOTIDE SEQUENCE [LARGE SCALE GENOMIC DNA]</scope>
    <source>
        <strain evidence="3 4">B4088</strain>
    </source>
</reference>
<dbReference type="InterPro" id="IPR016874">
    <property type="entry name" value="TcmP-like"/>
</dbReference>
<dbReference type="PIRSF" id="PIRSF028177">
    <property type="entry name" value="Polyketide_synth_Omtfrase_TcmP"/>
    <property type="match status" value="1"/>
</dbReference>
<dbReference type="RefSeq" id="WP_063261096.1">
    <property type="nucleotide sequence ID" value="NZ_LJKE01000044.1"/>
</dbReference>
<evidence type="ECO:0000256" key="2">
    <source>
        <dbReference type="ARBA" id="ARBA00022679"/>
    </source>
</evidence>
<keyword evidence="2 3" id="KW-0808">Transferase</keyword>
<dbReference type="GO" id="GO:0032259">
    <property type="term" value="P:methylation"/>
    <property type="evidence" value="ECO:0007669"/>
    <property type="project" value="UniProtKB-KW"/>
</dbReference>
<dbReference type="PANTHER" id="PTHR43619:SF2">
    <property type="entry name" value="S-ADENOSYL-L-METHIONINE-DEPENDENT METHYLTRANSFERASES SUPERFAMILY PROTEIN"/>
    <property type="match status" value="1"/>
</dbReference>